<keyword evidence="2" id="KW-1185">Reference proteome</keyword>
<evidence type="ECO:0000313" key="1">
    <source>
        <dbReference type="EMBL" id="MDR9874814.1"/>
    </source>
</evidence>
<accession>A0ACC6L8S0</accession>
<dbReference type="Proteomes" id="UP001244872">
    <property type="component" value="Unassembled WGS sequence"/>
</dbReference>
<reference evidence="1" key="1">
    <citation type="submission" date="2023-07" db="EMBL/GenBank/DDBJ databases">
        <title>Bioagumentation of soil contaminated with hydrocarbons using Pseudomonas poae 7b strain.</title>
        <authorList>
            <person name="Kumor A."/>
        </authorList>
    </citation>
    <scope>NUCLEOTIDE SEQUENCE</scope>
    <source>
        <strain evidence="1">7b</strain>
    </source>
</reference>
<name>A0ACC6L8S0_9PSED</name>
<protein>
    <submittedName>
        <fullName evidence="1">RHS repeat-associated core domain-containing protein</fullName>
    </submittedName>
</protein>
<gene>
    <name evidence="1" type="ORF">RJC98_06465</name>
</gene>
<organism evidence="1 2">
    <name type="scientific">Pseudomonas allii</name>
    <dbReference type="NCBI Taxonomy" id="2740531"/>
    <lineage>
        <taxon>Bacteria</taxon>
        <taxon>Pseudomonadati</taxon>
        <taxon>Pseudomonadota</taxon>
        <taxon>Gammaproteobacteria</taxon>
        <taxon>Pseudomonadales</taxon>
        <taxon>Pseudomonadaceae</taxon>
        <taxon>Pseudomonas</taxon>
    </lineage>
</organism>
<dbReference type="EMBL" id="JAVLRO010000002">
    <property type="protein sequence ID" value="MDR9874814.1"/>
    <property type="molecule type" value="Genomic_DNA"/>
</dbReference>
<comment type="caution">
    <text evidence="1">The sequence shown here is derived from an EMBL/GenBank/DDBJ whole genome shotgun (WGS) entry which is preliminary data.</text>
</comment>
<proteinExistence type="predicted"/>
<evidence type="ECO:0000313" key="2">
    <source>
        <dbReference type="Proteomes" id="UP001244872"/>
    </source>
</evidence>
<sequence length="1456" mass="162294">MSDALWAARMGDALSHTSMMADILGGVLEVAANIAITAVATAAVVAATGITVATGGLGCFLLGAVVGTIVGLAMSKTGADKGLTNLCDTFANALFPPTVQANILTGSTDTLTNNIPAARAAGAISSHVAPAGTELEAPEPEPEASYLDMAESFFSQMWRPTVATPAPGAEPKPLDLVTCMKHPPMPPQFLAEGSDKVTINGQPAVRSGDRSTCDATVVSSGLISSNVTIGGGSVVVREIRSGKTPGVGLAVTALLMLKGGKGKFFSKLPCMLIGGATSMAVSSAMGAVANAAMGSSNPVHAATGAKVLGGDDELDFVLPGILPIDWQRFYNSRDARTGSLFGAGWSVPYEVCVDIQPHPDGGETLVYTDEQGRPIDMGSIPLGGAVFSAGEGLAVRRHLNGQLLIESDDGLYRLFEPSANPSLLRLSQLGDRNDNRIHVDYDAAGQLVRLRDTFDLVQVELIRDQGQLARIERLYPDQRREVLVSYGLDAQGNLAEVRDTTGQVKRRFAYDSGQRMVEHQLPTGLRCFYEWALVEDLEWRVVRHWTDEGDAYQFDYDLQAGITRITDGLQRVSTRHWNTQHQIIRYSDNLGHTWLFEWNDERQLLSATDPLGGHFAYSYDEAGNLIGETDPLGRSDSTLWLEHWALPLVETDAAENSWAYRYDQRGNCIAETDPLGYVTRYRYDDHGQVVEIIDATGKSKKLRWNPFGQLVEHIDCSGYPTRFSYDERGYLQVITDALGERTQFSYDAQGRLLTTQLPDGRIEQYQRDTSGQLVGYTDPAGHTTLYQHNRRGQVRQRIDAHGRQVQFGYDSYGRLQALINENGERYRFAWDAGDRLVEQQDLDGRAKRYDYDALDNVTTLTAVPAPYGNGLALVPDIPPAPIVHRLERDAVGRLVAKTTDDGRTEYRYDELDQLTAVTFTDLQGNAQALGYAYDALGQLVTEQSSAGGLHHHYDELGNLIQTQLPDGRWLNRLYYGSGHLHQINLDGQVISDFERDRLHREVLRTQGQLTTRSEYDRSGRLRSRQRRHASQSTLLPAAAQKQFEYDPADNLIGKLDQQPATQHRQLLHYDATGRIIASQDSLHGQRETFAYDAAANLLDGPQAGAGWVVHNKLLTYQDKRYRYDAFGRTIEKRSAKRGVQRFAYDAESRLVEVRNDDGSVVRMTYDPLGRRVEKTEHGRDGYPLGETQFVWDGLRLLQEHKHSQTSLYVYDDDGYEPLARVDGLGPLQKIRYYHNDLNGLPEQLTEADGHSIWQATYRVWCNTLEEVREPYYIEEQNLRFQGQYLDRETGLHFNTFRFYDPDVGRFTTPDPIGLAGGINLYQYAPNPLGWTDPWGWKCWGTARKGIWKDAAAKAPPGKYSPRNLARMSEGKAPRMRVEVRYRDSARNRRLGRVGKTKVIDVPMELNHQYIPQRARSNVAHEEWNLTKATPWGHESMDKYRHTGWDLVRVVKTTGQW</sequence>